<reference evidence="8 9" key="1">
    <citation type="submission" date="2019-05" db="EMBL/GenBank/DDBJ databases">
        <title>Sulfitobacter sabulilitoris sp. nov., isolated from a marine sand.</title>
        <authorList>
            <person name="Yoon J.-H."/>
        </authorList>
    </citation>
    <scope>NUCLEOTIDE SEQUENCE [LARGE SCALE GENOMIC DNA]</scope>
    <source>
        <strain evidence="8 9">HSMS-29</strain>
    </source>
</reference>
<feature type="binding site" evidence="6">
    <location>
        <position position="62"/>
    </location>
    <ligand>
        <name>molybdate</name>
        <dbReference type="ChEBI" id="CHEBI:36264"/>
    </ligand>
</feature>
<dbReference type="OrthoDB" id="9785015at2"/>
<keyword evidence="2 6" id="KW-0500">Molybdenum</keyword>
<dbReference type="Proteomes" id="UP000309550">
    <property type="component" value="Unassembled WGS sequence"/>
</dbReference>
<dbReference type="RefSeq" id="WP_138661365.1">
    <property type="nucleotide sequence ID" value="NZ_VANS01000001.1"/>
</dbReference>
<evidence type="ECO:0000313" key="9">
    <source>
        <dbReference type="Proteomes" id="UP000309550"/>
    </source>
</evidence>
<dbReference type="InterPro" id="IPR050682">
    <property type="entry name" value="ModA/WtpA"/>
</dbReference>
<dbReference type="PANTHER" id="PTHR30632:SF17">
    <property type="entry name" value="MOLYBDATE-BINDING PROTEIN MODA"/>
    <property type="match status" value="1"/>
</dbReference>
<feature type="binding site" evidence="6">
    <location>
        <position position="191"/>
    </location>
    <ligand>
        <name>molybdate</name>
        <dbReference type="ChEBI" id="CHEBI:36264"/>
    </ligand>
</feature>
<dbReference type="GO" id="GO:0046872">
    <property type="term" value="F:metal ion binding"/>
    <property type="evidence" value="ECO:0007669"/>
    <property type="project" value="UniProtKB-KW"/>
</dbReference>
<dbReference type="Pfam" id="PF13531">
    <property type="entry name" value="SBP_bac_11"/>
    <property type="match status" value="1"/>
</dbReference>
<comment type="similarity">
    <text evidence="1">Belongs to the bacterial solute-binding protein ModA family.</text>
</comment>
<evidence type="ECO:0000256" key="5">
    <source>
        <dbReference type="ARBA" id="ARBA00062515"/>
    </source>
</evidence>
<accession>A0A5S3PLQ8</accession>
<evidence type="ECO:0000256" key="7">
    <source>
        <dbReference type="SAM" id="SignalP"/>
    </source>
</evidence>
<name>A0A5S3PLQ8_9RHOB</name>
<keyword evidence="9" id="KW-1185">Reference proteome</keyword>
<keyword evidence="4 7" id="KW-0732">Signal</keyword>
<gene>
    <name evidence="8" type="primary">modA</name>
    <name evidence="8" type="ORF">FDT80_06445</name>
</gene>
<feature type="chain" id="PRO_5024362636" evidence="7">
    <location>
        <begin position="29"/>
        <end position="254"/>
    </location>
</feature>
<evidence type="ECO:0000256" key="1">
    <source>
        <dbReference type="ARBA" id="ARBA00009175"/>
    </source>
</evidence>
<dbReference type="FunFam" id="3.40.190.10:FF:000035">
    <property type="entry name" value="Molybdate ABC transporter substrate-binding protein"/>
    <property type="match status" value="1"/>
</dbReference>
<sequence>MRVLSCLRAILVSLAAVCATPVPARAQAQDPVTVFAAASLRGALDDIARTYPAPVVVSYGGSGTMARQIALGAPADLVILASPDWMDWLRDQGALADRKRVDLLRNRLVLIGPAGARPLPNPDAAALLDALQGGRLAMGQRAAVPAGIYARAWLAGIGAWDALAPHLAETDNVRAALALVARGEATLGVVYATDAAADTSVDVLWTVPEDRHPPIVYPAAALSDAGDAFLRHLGMTDARDTFEQHGFLPIEPAR</sequence>
<dbReference type="GO" id="GO:0015689">
    <property type="term" value="P:molybdate ion transport"/>
    <property type="evidence" value="ECO:0007669"/>
    <property type="project" value="InterPro"/>
</dbReference>
<feature type="binding site" evidence="6">
    <location>
        <position position="39"/>
    </location>
    <ligand>
        <name>molybdate</name>
        <dbReference type="ChEBI" id="CHEBI:36264"/>
    </ligand>
</feature>
<dbReference type="GO" id="GO:0030973">
    <property type="term" value="F:molybdate ion binding"/>
    <property type="evidence" value="ECO:0007669"/>
    <property type="project" value="TreeGrafter"/>
</dbReference>
<dbReference type="GO" id="GO:0030288">
    <property type="term" value="C:outer membrane-bounded periplasmic space"/>
    <property type="evidence" value="ECO:0007669"/>
    <property type="project" value="TreeGrafter"/>
</dbReference>
<organism evidence="8 9">
    <name type="scientific">Sulfitobacter sabulilitoris</name>
    <dbReference type="NCBI Taxonomy" id="2562655"/>
    <lineage>
        <taxon>Bacteria</taxon>
        <taxon>Pseudomonadati</taxon>
        <taxon>Pseudomonadota</taxon>
        <taxon>Alphaproteobacteria</taxon>
        <taxon>Rhodobacterales</taxon>
        <taxon>Roseobacteraceae</taxon>
        <taxon>Sulfitobacter</taxon>
    </lineage>
</organism>
<feature type="signal peptide" evidence="7">
    <location>
        <begin position="1"/>
        <end position="28"/>
    </location>
</feature>
<evidence type="ECO:0000256" key="2">
    <source>
        <dbReference type="ARBA" id="ARBA00022505"/>
    </source>
</evidence>
<keyword evidence="3 6" id="KW-0479">Metal-binding</keyword>
<dbReference type="PANTHER" id="PTHR30632">
    <property type="entry name" value="MOLYBDATE-BINDING PERIPLASMIC PROTEIN"/>
    <property type="match status" value="1"/>
</dbReference>
<evidence type="ECO:0000313" key="8">
    <source>
        <dbReference type="EMBL" id="TMM55196.1"/>
    </source>
</evidence>
<dbReference type="AlphaFoldDB" id="A0A5S3PLQ8"/>
<dbReference type="InterPro" id="IPR005950">
    <property type="entry name" value="ModA"/>
</dbReference>
<dbReference type="SUPFAM" id="SSF53850">
    <property type="entry name" value="Periplasmic binding protein-like II"/>
    <property type="match status" value="1"/>
</dbReference>
<evidence type="ECO:0000256" key="4">
    <source>
        <dbReference type="ARBA" id="ARBA00022729"/>
    </source>
</evidence>
<dbReference type="PIRSF" id="PIRSF004846">
    <property type="entry name" value="ModA"/>
    <property type="match status" value="1"/>
</dbReference>
<dbReference type="Gene3D" id="3.40.190.10">
    <property type="entry name" value="Periplasmic binding protein-like II"/>
    <property type="match status" value="2"/>
</dbReference>
<comment type="caution">
    <text evidence="8">The sequence shown here is derived from an EMBL/GenBank/DDBJ whole genome shotgun (WGS) entry which is preliminary data.</text>
</comment>
<proteinExistence type="inferred from homology"/>
<dbReference type="GO" id="GO:1901359">
    <property type="term" value="F:tungstate binding"/>
    <property type="evidence" value="ECO:0007669"/>
    <property type="project" value="UniProtKB-ARBA"/>
</dbReference>
<protein>
    <submittedName>
        <fullName evidence="8">Molybdate ABC transporter substrate-binding protein</fullName>
    </submittedName>
</protein>
<feature type="binding site" evidence="6">
    <location>
        <position position="173"/>
    </location>
    <ligand>
        <name>molybdate</name>
        <dbReference type="ChEBI" id="CHEBI:36264"/>
    </ligand>
</feature>
<dbReference type="NCBIfam" id="TIGR01256">
    <property type="entry name" value="modA"/>
    <property type="match status" value="1"/>
</dbReference>
<dbReference type="EMBL" id="VANS01000001">
    <property type="protein sequence ID" value="TMM55196.1"/>
    <property type="molecule type" value="Genomic_DNA"/>
</dbReference>
<evidence type="ECO:0000256" key="3">
    <source>
        <dbReference type="ARBA" id="ARBA00022723"/>
    </source>
</evidence>
<feature type="binding site" evidence="6">
    <location>
        <position position="146"/>
    </location>
    <ligand>
        <name>molybdate</name>
        <dbReference type="ChEBI" id="CHEBI:36264"/>
    </ligand>
</feature>
<comment type="subunit">
    <text evidence="5">The complex is composed of two ATP-binding proteins (ModC), two transmembrane proteins (ModB) and a solute-binding protein (ModA).</text>
</comment>
<evidence type="ECO:0000256" key="6">
    <source>
        <dbReference type="PIRSR" id="PIRSR004846-1"/>
    </source>
</evidence>